<name>A0A7T5R1E8_9BACT</name>
<dbReference type="PANTHER" id="PTHR37946:SF1">
    <property type="entry name" value="SLL1969 PROTEIN"/>
    <property type="match status" value="1"/>
</dbReference>
<dbReference type="PANTHER" id="PTHR37946">
    <property type="entry name" value="SLL1969 PROTEIN"/>
    <property type="match status" value="1"/>
</dbReference>
<proteinExistence type="predicted"/>
<accession>A0A7T5R1E8</accession>
<gene>
    <name evidence="2" type="ORF">HYS17_09830</name>
</gene>
<dbReference type="Proteomes" id="UP000595362">
    <property type="component" value="Chromosome"/>
</dbReference>
<evidence type="ECO:0000259" key="1">
    <source>
        <dbReference type="Pfam" id="PF05057"/>
    </source>
</evidence>
<dbReference type="EMBL" id="CP066681">
    <property type="protein sequence ID" value="QQG35792.1"/>
    <property type="molecule type" value="Genomic_DNA"/>
</dbReference>
<dbReference type="Gene3D" id="3.40.50.1820">
    <property type="entry name" value="alpha/beta hydrolase"/>
    <property type="match status" value="1"/>
</dbReference>
<feature type="domain" description="DUF676" evidence="1">
    <location>
        <begin position="122"/>
        <end position="178"/>
    </location>
</feature>
<evidence type="ECO:0000313" key="2">
    <source>
        <dbReference type="EMBL" id="QQG35792.1"/>
    </source>
</evidence>
<dbReference type="Pfam" id="PF05057">
    <property type="entry name" value="DUF676"/>
    <property type="match status" value="1"/>
</dbReference>
<dbReference type="InterPro" id="IPR007751">
    <property type="entry name" value="DUF676_lipase-like"/>
</dbReference>
<dbReference type="SUPFAM" id="SSF53474">
    <property type="entry name" value="alpha/beta-Hydrolases"/>
    <property type="match status" value="1"/>
</dbReference>
<protein>
    <recommendedName>
        <fullName evidence="1">DUF676 domain-containing protein</fullName>
    </recommendedName>
</protein>
<dbReference type="AlphaFoldDB" id="A0A7T5R1E8"/>
<reference evidence="2 3" key="1">
    <citation type="submission" date="2020-07" db="EMBL/GenBank/DDBJ databases">
        <title>Huge and variable diversity of episymbiotic CPR bacteria and DPANN archaea in groundwater ecosystems.</title>
        <authorList>
            <person name="He C.Y."/>
            <person name="Keren R."/>
            <person name="Whittaker M."/>
            <person name="Farag I.F."/>
            <person name="Doudna J."/>
            <person name="Cate J.H.D."/>
            <person name="Banfield J.F."/>
        </authorList>
    </citation>
    <scope>NUCLEOTIDE SEQUENCE [LARGE SCALE GENOMIC DNA]</scope>
    <source>
        <strain evidence="2">NC_groundwater_70_Ag_B-0.1um_54_66</strain>
    </source>
</reference>
<evidence type="ECO:0000313" key="3">
    <source>
        <dbReference type="Proteomes" id="UP000595362"/>
    </source>
</evidence>
<organism evidence="2 3">
    <name type="scientific">Micavibrio aeruginosavorus</name>
    <dbReference type="NCBI Taxonomy" id="349221"/>
    <lineage>
        <taxon>Bacteria</taxon>
        <taxon>Pseudomonadati</taxon>
        <taxon>Bdellovibrionota</taxon>
        <taxon>Bdellovibrionia</taxon>
        <taxon>Bdellovibrionales</taxon>
        <taxon>Pseudobdellovibrionaceae</taxon>
        <taxon>Micavibrio</taxon>
    </lineage>
</organism>
<dbReference type="InterPro" id="IPR029058">
    <property type="entry name" value="AB_hydrolase_fold"/>
</dbReference>
<sequence>MINTPLPTLPGWSFWQDIHIGYEVKLQQNIRTGTTRIVDEHGRTIGGKQTEFLEPDTGGSDKPLVIIIPGLNNLKSNLRPLHQTLKNAGYQVINIEFPSNRRTTTEHALYLQALLDTLPGNKRDVSFITHSLGGLILRTALADGYELPGHLKVEHILMIAPPHDGSFLADRIYGIRWLRPLYNWVCGYVGYDLTREGARKLPLLNRSAGILVGGNGSRWGFNPLAGEDNDNQVAISSSKAVLMKDFLQIPGTHALMLHNPRTINAALEFIRYGTFNREENGKGNSLWWF</sequence>